<feature type="chain" id="PRO_5009915903" evidence="1">
    <location>
        <begin position="22"/>
        <end position="680"/>
    </location>
</feature>
<accession>A0A1M6AXP4</accession>
<dbReference type="Proteomes" id="UP000184050">
    <property type="component" value="Unassembled WGS sequence"/>
</dbReference>
<dbReference type="OrthoDB" id="9766750at2"/>
<dbReference type="RefSeq" id="WP_073164427.1">
    <property type="nucleotide sequence ID" value="NZ_FQZE01000002.1"/>
</dbReference>
<proteinExistence type="predicted"/>
<sequence length="680" mass="78433">MAKWIKHTFWLIFLAAHFISAGQTPEQNMQLESILESILENLEEETDAALILEDLEEYAENPLNINAASRSQLSRLHLLNDIQIEKLTDYLKNYGQVYSIYELNSIDGFTPELLTKMEPFIWFGPAETEPESFKKSLKYGRHELFLRTLGTTQKQRGYQERDDGTIPFEGNRARYYTRYRFRAGENIAAGFTAEKDPGEAFFSGSNKQGFDFYSGHLSLKLSKVIENITVGDFVVRAGQGLVLWQGFSTGKSVLALDISKTNQGIRPFTSTDENRFFRGASATINIAETRVNIFYSRKKNDANLAFSDSQGNYFTSLQTSGYHRTENEIADKNSVRDVNLGVVATRQFNHLKIGLTFLQRKFELPFIRSDQLYNQFRFQGKNNFTGGANYLFSKGKYQLFGEAAMSKSKGKAFLQGVIGHLHDRIQFSTLFRHLDKNYHALWANPFSESSMPGNETGLYMGTRILPFKFVTLTGYTDFYHSEWINFTTAGPANGWDMMTQADFHFSDSFSFYLRYKNEVKDQKFRENEKYINLPEQHRKSRIHFQFQPSETIKLKTRAAHVFYKGTDTENGFMVFQDVQYTPLSVPLNLTARIAWFNTESYNSRIYAYENDLLYMFSIPAYFGRGFRTYLNLKYKISENIEAWFKLANTTLNNAESIGSGYSEISGNKKTEVKFQLRLKL</sequence>
<dbReference type="AlphaFoldDB" id="A0A1M6AXP4"/>
<dbReference type="InterPro" id="IPR010994">
    <property type="entry name" value="RuvA_2-like"/>
</dbReference>
<evidence type="ECO:0000313" key="3">
    <source>
        <dbReference type="Proteomes" id="UP000184050"/>
    </source>
</evidence>
<gene>
    <name evidence="2" type="ORF">SAMN05444280_10219</name>
</gene>
<evidence type="ECO:0000313" key="2">
    <source>
        <dbReference type="EMBL" id="SHI41227.1"/>
    </source>
</evidence>
<organism evidence="2 3">
    <name type="scientific">Tangfeifania diversioriginum</name>
    <dbReference type="NCBI Taxonomy" id="1168035"/>
    <lineage>
        <taxon>Bacteria</taxon>
        <taxon>Pseudomonadati</taxon>
        <taxon>Bacteroidota</taxon>
        <taxon>Bacteroidia</taxon>
        <taxon>Marinilabiliales</taxon>
        <taxon>Prolixibacteraceae</taxon>
        <taxon>Tangfeifania</taxon>
    </lineage>
</organism>
<reference evidence="2 3" key="1">
    <citation type="submission" date="2016-11" db="EMBL/GenBank/DDBJ databases">
        <authorList>
            <person name="Jaros S."/>
            <person name="Januszkiewicz K."/>
            <person name="Wedrychowicz H."/>
        </authorList>
    </citation>
    <scope>NUCLEOTIDE SEQUENCE [LARGE SCALE GENOMIC DNA]</scope>
    <source>
        <strain evidence="2 3">DSM 27063</strain>
    </source>
</reference>
<name>A0A1M6AXP4_9BACT</name>
<feature type="signal peptide" evidence="1">
    <location>
        <begin position="1"/>
        <end position="21"/>
    </location>
</feature>
<evidence type="ECO:0000256" key="1">
    <source>
        <dbReference type="SAM" id="SignalP"/>
    </source>
</evidence>
<protein>
    <submittedName>
        <fullName evidence="2">Helix-hairpin-helix motif-containing protein</fullName>
    </submittedName>
</protein>
<keyword evidence="1" id="KW-0732">Signal</keyword>
<dbReference type="STRING" id="1168035.SAMN05444280_10219"/>
<dbReference type="SUPFAM" id="SSF47781">
    <property type="entry name" value="RuvA domain 2-like"/>
    <property type="match status" value="1"/>
</dbReference>
<keyword evidence="3" id="KW-1185">Reference proteome</keyword>
<dbReference type="EMBL" id="FQZE01000002">
    <property type="protein sequence ID" value="SHI41227.1"/>
    <property type="molecule type" value="Genomic_DNA"/>
</dbReference>